<dbReference type="Proteomes" id="UP000016933">
    <property type="component" value="Unassembled WGS sequence"/>
</dbReference>
<sequence>MLPRWLNRGDTTTEAAVDTGYLYRAGGVRFGGGWHPRLVGRCLAVVRHVMNHEPDSQRVHEEARKTLEVLESVAPSEKPNPDWECPVHFTR</sequence>
<reference evidence="1 2" key="2">
    <citation type="journal article" date="2012" name="PLoS Pathog.">
        <title>Diverse lifestyles and strategies of plant pathogenesis encoded in the genomes of eighteen Dothideomycetes fungi.</title>
        <authorList>
            <person name="Ohm R.A."/>
            <person name="Feau N."/>
            <person name="Henrissat B."/>
            <person name="Schoch C.L."/>
            <person name="Horwitz B.A."/>
            <person name="Barry K.W."/>
            <person name="Condon B.J."/>
            <person name="Copeland A.C."/>
            <person name="Dhillon B."/>
            <person name="Glaser F."/>
            <person name="Hesse C.N."/>
            <person name="Kosti I."/>
            <person name="LaButti K."/>
            <person name="Lindquist E.A."/>
            <person name="Lucas S."/>
            <person name="Salamov A.A."/>
            <person name="Bradshaw R.E."/>
            <person name="Ciuffetti L."/>
            <person name="Hamelin R.C."/>
            <person name="Kema G.H.J."/>
            <person name="Lawrence C."/>
            <person name="Scott J.A."/>
            <person name="Spatafora J.W."/>
            <person name="Turgeon B.G."/>
            <person name="de Wit P.J.G.M."/>
            <person name="Zhong S."/>
            <person name="Goodwin S.B."/>
            <person name="Grigoriev I.V."/>
        </authorList>
    </citation>
    <scope>NUCLEOTIDE SEQUENCE [LARGE SCALE GENOMIC DNA]</scope>
    <source>
        <strain evidence="2">NZE10 / CBS 128990</strain>
    </source>
</reference>
<dbReference type="HOGENOM" id="CLU_2427003_0_0_1"/>
<dbReference type="AlphaFoldDB" id="N1Q5G1"/>
<keyword evidence="2" id="KW-1185">Reference proteome</keyword>
<protein>
    <submittedName>
        <fullName evidence="1">Uncharacterized protein</fullName>
    </submittedName>
</protein>
<accession>N1Q5G1</accession>
<reference evidence="2" key="1">
    <citation type="journal article" date="2012" name="PLoS Genet.">
        <title>The genomes of the fungal plant pathogens Cladosporium fulvum and Dothistroma septosporum reveal adaptation to different hosts and lifestyles but also signatures of common ancestry.</title>
        <authorList>
            <person name="de Wit P.J.G.M."/>
            <person name="van der Burgt A."/>
            <person name="Oekmen B."/>
            <person name="Stergiopoulos I."/>
            <person name="Abd-Elsalam K.A."/>
            <person name="Aerts A.L."/>
            <person name="Bahkali A.H."/>
            <person name="Beenen H.G."/>
            <person name="Chettri P."/>
            <person name="Cox M.P."/>
            <person name="Datema E."/>
            <person name="de Vries R.P."/>
            <person name="Dhillon B."/>
            <person name="Ganley A.R."/>
            <person name="Griffiths S.A."/>
            <person name="Guo Y."/>
            <person name="Hamelin R.C."/>
            <person name="Henrissat B."/>
            <person name="Kabir M.S."/>
            <person name="Jashni M.K."/>
            <person name="Kema G."/>
            <person name="Klaubauf S."/>
            <person name="Lapidus A."/>
            <person name="Levasseur A."/>
            <person name="Lindquist E."/>
            <person name="Mehrabi R."/>
            <person name="Ohm R.A."/>
            <person name="Owen T.J."/>
            <person name="Salamov A."/>
            <person name="Schwelm A."/>
            <person name="Schijlen E."/>
            <person name="Sun H."/>
            <person name="van den Burg H.A."/>
            <person name="van Ham R.C.H.J."/>
            <person name="Zhang S."/>
            <person name="Goodwin S.B."/>
            <person name="Grigoriev I.V."/>
            <person name="Collemare J."/>
            <person name="Bradshaw R.E."/>
        </authorList>
    </citation>
    <scope>NUCLEOTIDE SEQUENCE [LARGE SCALE GENOMIC DNA]</scope>
    <source>
        <strain evidence="2">NZE10 / CBS 128990</strain>
    </source>
</reference>
<name>N1Q5G1_DOTSN</name>
<gene>
    <name evidence="1" type="ORF">DOTSEDRAFT_68975</name>
</gene>
<organism evidence="1 2">
    <name type="scientific">Dothistroma septosporum (strain NZE10 / CBS 128990)</name>
    <name type="common">Red band needle blight fungus</name>
    <name type="synonym">Mycosphaerella pini</name>
    <dbReference type="NCBI Taxonomy" id="675120"/>
    <lineage>
        <taxon>Eukaryota</taxon>
        <taxon>Fungi</taxon>
        <taxon>Dikarya</taxon>
        <taxon>Ascomycota</taxon>
        <taxon>Pezizomycotina</taxon>
        <taxon>Dothideomycetes</taxon>
        <taxon>Dothideomycetidae</taxon>
        <taxon>Mycosphaerellales</taxon>
        <taxon>Mycosphaerellaceae</taxon>
        <taxon>Dothistroma</taxon>
    </lineage>
</organism>
<evidence type="ECO:0000313" key="2">
    <source>
        <dbReference type="Proteomes" id="UP000016933"/>
    </source>
</evidence>
<evidence type="ECO:0000313" key="1">
    <source>
        <dbReference type="EMBL" id="EME50284.1"/>
    </source>
</evidence>
<dbReference type="EMBL" id="KB446535">
    <property type="protein sequence ID" value="EME50284.1"/>
    <property type="molecule type" value="Genomic_DNA"/>
</dbReference>
<proteinExistence type="predicted"/>